<keyword evidence="4" id="KW-0597">Phosphoprotein</keyword>
<dbReference type="InterPro" id="IPR036097">
    <property type="entry name" value="HisK_dim/P_sf"/>
</dbReference>
<keyword evidence="7" id="KW-0902">Two-component regulatory system</keyword>
<keyword evidence="5" id="KW-0808">Transferase</keyword>
<keyword evidence="6" id="KW-0418">Kinase</keyword>
<dbReference type="InterPro" id="IPR005467">
    <property type="entry name" value="His_kinase_dom"/>
</dbReference>
<evidence type="ECO:0000256" key="10">
    <source>
        <dbReference type="SAM" id="Phobius"/>
    </source>
</evidence>
<evidence type="ECO:0000256" key="1">
    <source>
        <dbReference type="ARBA" id="ARBA00000085"/>
    </source>
</evidence>
<feature type="transmembrane region" description="Helical" evidence="10">
    <location>
        <begin position="302"/>
        <end position="321"/>
    </location>
</feature>
<dbReference type="EMBL" id="FZOT01000002">
    <property type="protein sequence ID" value="SNS35056.1"/>
    <property type="molecule type" value="Genomic_DNA"/>
</dbReference>
<dbReference type="SMART" id="SM00091">
    <property type="entry name" value="PAS"/>
    <property type="match status" value="1"/>
</dbReference>
<comment type="catalytic activity">
    <reaction evidence="1">
        <text>ATP + protein L-histidine = ADP + protein N-phospho-L-histidine.</text>
        <dbReference type="EC" id="2.7.13.3"/>
    </reaction>
</comment>
<dbReference type="CDD" id="cd12914">
    <property type="entry name" value="PDC1_DGC_like"/>
    <property type="match status" value="1"/>
</dbReference>
<sequence length="764" mass="84525">MKLKDYIFERGLGAYLALAFSLLSVVLTLILVEVIDVVATEQARGSIGNSLADLALQTTDKLDRSMFERYREVQLMAMRPDLRGAATDSREKRQVLDSRQETYPFYSWIGLVATDGTVQVATKGMLEGSNVSTRPWFKEALQAPYIGDVHDAVMLSKRLPHPEGRPLRFLDLAFPYADQTGRIAGVLGVHLSWEWAREVGLSVIEPVAARRQVQGFIVSREGLVLWGPEAMLGQKLNLDSLRAAQKSRRGYTIESWDREGRFVVGFSKSPAHEGQTDLGWTVLVLESVDSAFAPVKAMQRQVLWAGLGIAILFSLIGLLAARRITQPLLRLAQSAQRIQYGQGADIDPGAENYYESKVLATSLRSLVTDLLYQKAALQELNQSLEQRVEARTRELAGALANVKANERRIQTITETAQDAFIAVDLHGNVTDWNSQAERMFGWTRGEAVGHPLADRVVPQRFRDSYQRSLREVNETGMTGALNRRLERVVMNRSGQEFPVEMTVGLAGTDETAFLSVFLHDISARKQVERMKNEFISTVSHELRTPLTSIRASLGMLADGMVGEFDPEAKELLQIANDSCERLVRLVNDMLDIEKIESGKMAFRIRALPLEDVARQAMEATRAYAEGFGIRLTLVNQAPGMRVMADDDRMTQVAVNLLSNAIKFSPRGGEVEVVISRAEGQGRLAVIDHGCGVPDAFRDRIFQKFAQADATDTRQKGGTGLGLSICKSIVEQHGGRIHFESDADHGTTFFVDLPLAAAHAAATAE</sequence>
<dbReference type="CDD" id="cd16922">
    <property type="entry name" value="HATPase_EvgS-ArcB-TorS-like"/>
    <property type="match status" value="1"/>
</dbReference>
<dbReference type="RefSeq" id="WP_089398183.1">
    <property type="nucleotide sequence ID" value="NZ_FZOT01000002.1"/>
</dbReference>
<dbReference type="CDD" id="cd00082">
    <property type="entry name" value="HisKA"/>
    <property type="match status" value="1"/>
</dbReference>
<dbReference type="PROSITE" id="PS50112">
    <property type="entry name" value="PAS"/>
    <property type="match status" value="1"/>
</dbReference>
<dbReference type="InterPro" id="IPR003661">
    <property type="entry name" value="HisK_dim/P_dom"/>
</dbReference>
<dbReference type="CDD" id="cd00130">
    <property type="entry name" value="PAS"/>
    <property type="match status" value="1"/>
</dbReference>
<keyword evidence="10" id="KW-0812">Transmembrane</keyword>
<dbReference type="PANTHER" id="PTHR43047">
    <property type="entry name" value="TWO-COMPONENT HISTIDINE PROTEIN KINASE"/>
    <property type="match status" value="1"/>
</dbReference>
<dbReference type="FunFam" id="3.30.565.10:FF:000006">
    <property type="entry name" value="Sensor histidine kinase WalK"/>
    <property type="match status" value="1"/>
</dbReference>
<protein>
    <recommendedName>
        <fullName evidence="3">histidine kinase</fullName>
        <ecNumber evidence="3">2.7.13.3</ecNumber>
    </recommendedName>
</protein>
<dbReference type="InterPro" id="IPR013767">
    <property type="entry name" value="PAS_fold"/>
</dbReference>
<evidence type="ECO:0000256" key="9">
    <source>
        <dbReference type="SAM" id="Coils"/>
    </source>
</evidence>
<reference evidence="13 14" key="1">
    <citation type="submission" date="2017-06" db="EMBL/GenBank/DDBJ databases">
        <authorList>
            <person name="Kim H.J."/>
            <person name="Triplett B.A."/>
        </authorList>
    </citation>
    <scope>NUCLEOTIDE SEQUENCE [LARGE SCALE GENOMIC DNA]</scope>
    <source>
        <strain evidence="13 14">U15</strain>
    </source>
</reference>
<dbReference type="InterPro" id="IPR035965">
    <property type="entry name" value="PAS-like_dom_sf"/>
</dbReference>
<evidence type="ECO:0000259" key="11">
    <source>
        <dbReference type="PROSITE" id="PS50109"/>
    </source>
</evidence>
<name>A0A239DRB3_9BURK</name>
<feature type="domain" description="Histidine kinase" evidence="11">
    <location>
        <begin position="537"/>
        <end position="756"/>
    </location>
</feature>
<dbReference type="SMART" id="SM00387">
    <property type="entry name" value="HATPase_c"/>
    <property type="match status" value="1"/>
</dbReference>
<proteinExistence type="predicted"/>
<evidence type="ECO:0000256" key="3">
    <source>
        <dbReference type="ARBA" id="ARBA00012438"/>
    </source>
</evidence>
<feature type="transmembrane region" description="Helical" evidence="10">
    <location>
        <begin position="12"/>
        <end position="32"/>
    </location>
</feature>
<dbReference type="InterPro" id="IPR000014">
    <property type="entry name" value="PAS"/>
</dbReference>
<organism evidence="13 14">
    <name type="scientific">Noviherbaspirillum humi</name>
    <dbReference type="NCBI Taxonomy" id="1688639"/>
    <lineage>
        <taxon>Bacteria</taxon>
        <taxon>Pseudomonadati</taxon>
        <taxon>Pseudomonadota</taxon>
        <taxon>Betaproteobacteria</taxon>
        <taxon>Burkholderiales</taxon>
        <taxon>Oxalobacteraceae</taxon>
        <taxon>Noviherbaspirillum</taxon>
    </lineage>
</organism>
<evidence type="ECO:0000256" key="7">
    <source>
        <dbReference type="ARBA" id="ARBA00023012"/>
    </source>
</evidence>
<feature type="domain" description="PAS" evidence="12">
    <location>
        <begin position="405"/>
        <end position="476"/>
    </location>
</feature>
<dbReference type="InterPro" id="IPR004358">
    <property type="entry name" value="Sig_transdc_His_kin-like_C"/>
</dbReference>
<keyword evidence="8 10" id="KW-0472">Membrane</keyword>
<keyword evidence="14" id="KW-1185">Reference proteome</keyword>
<comment type="subcellular location">
    <subcellularLocation>
        <location evidence="2">Cell inner membrane</location>
        <topology evidence="2">Multi-pass membrane protein</topology>
    </subcellularLocation>
</comment>
<accession>A0A239DRB3</accession>
<dbReference type="FunFam" id="1.10.287.130:FF:000001">
    <property type="entry name" value="Two-component sensor histidine kinase"/>
    <property type="match status" value="1"/>
</dbReference>
<dbReference type="GO" id="GO:0009927">
    <property type="term" value="F:histidine phosphotransfer kinase activity"/>
    <property type="evidence" value="ECO:0007669"/>
    <property type="project" value="TreeGrafter"/>
</dbReference>
<dbReference type="InterPro" id="IPR036890">
    <property type="entry name" value="HATPase_C_sf"/>
</dbReference>
<dbReference type="OrthoDB" id="219325at2"/>
<dbReference type="Pfam" id="PF00512">
    <property type="entry name" value="HisKA"/>
    <property type="match status" value="1"/>
</dbReference>
<gene>
    <name evidence="13" type="ORF">SAMN06265795_102332</name>
</gene>
<evidence type="ECO:0000256" key="6">
    <source>
        <dbReference type="ARBA" id="ARBA00022777"/>
    </source>
</evidence>
<feature type="coiled-coil region" evidence="9">
    <location>
        <begin position="367"/>
        <end position="401"/>
    </location>
</feature>
<dbReference type="PANTHER" id="PTHR43047:SF72">
    <property type="entry name" value="OSMOSENSING HISTIDINE PROTEIN KINASE SLN1"/>
    <property type="match status" value="1"/>
</dbReference>
<dbReference type="Gene3D" id="6.10.340.10">
    <property type="match status" value="1"/>
</dbReference>
<dbReference type="Gene3D" id="1.10.287.130">
    <property type="match status" value="1"/>
</dbReference>
<dbReference type="SUPFAM" id="SSF55785">
    <property type="entry name" value="PYP-like sensor domain (PAS domain)"/>
    <property type="match status" value="1"/>
</dbReference>
<dbReference type="SMART" id="SM00388">
    <property type="entry name" value="HisKA"/>
    <property type="match status" value="1"/>
</dbReference>
<dbReference type="Proteomes" id="UP000198284">
    <property type="component" value="Unassembled WGS sequence"/>
</dbReference>
<dbReference type="Gene3D" id="3.30.450.20">
    <property type="entry name" value="PAS domain"/>
    <property type="match status" value="2"/>
</dbReference>
<keyword evidence="9" id="KW-0175">Coiled coil</keyword>
<dbReference type="Pfam" id="PF00989">
    <property type="entry name" value="PAS"/>
    <property type="match status" value="1"/>
</dbReference>
<dbReference type="GO" id="GO:0006355">
    <property type="term" value="P:regulation of DNA-templated transcription"/>
    <property type="evidence" value="ECO:0007669"/>
    <property type="project" value="InterPro"/>
</dbReference>
<dbReference type="NCBIfam" id="TIGR00229">
    <property type="entry name" value="sensory_box"/>
    <property type="match status" value="1"/>
</dbReference>
<dbReference type="AlphaFoldDB" id="A0A239DRB3"/>
<dbReference type="EC" id="2.7.13.3" evidence="3"/>
<dbReference type="InterPro" id="IPR003594">
    <property type="entry name" value="HATPase_dom"/>
</dbReference>
<evidence type="ECO:0000259" key="12">
    <source>
        <dbReference type="PROSITE" id="PS50112"/>
    </source>
</evidence>
<dbReference type="PRINTS" id="PR00344">
    <property type="entry name" value="BCTRLSENSOR"/>
</dbReference>
<evidence type="ECO:0000256" key="8">
    <source>
        <dbReference type="ARBA" id="ARBA00023136"/>
    </source>
</evidence>
<dbReference type="SUPFAM" id="SSF55874">
    <property type="entry name" value="ATPase domain of HSP90 chaperone/DNA topoisomerase II/histidine kinase"/>
    <property type="match status" value="1"/>
</dbReference>
<dbReference type="Gene3D" id="3.30.565.10">
    <property type="entry name" value="Histidine kinase-like ATPase, C-terminal domain"/>
    <property type="match status" value="1"/>
</dbReference>
<dbReference type="SUPFAM" id="SSF47384">
    <property type="entry name" value="Homodimeric domain of signal transducing histidine kinase"/>
    <property type="match status" value="1"/>
</dbReference>
<evidence type="ECO:0000256" key="4">
    <source>
        <dbReference type="ARBA" id="ARBA00022553"/>
    </source>
</evidence>
<evidence type="ECO:0000256" key="2">
    <source>
        <dbReference type="ARBA" id="ARBA00004429"/>
    </source>
</evidence>
<dbReference type="GO" id="GO:0005886">
    <property type="term" value="C:plasma membrane"/>
    <property type="evidence" value="ECO:0007669"/>
    <property type="project" value="UniProtKB-SubCell"/>
</dbReference>
<evidence type="ECO:0000313" key="13">
    <source>
        <dbReference type="EMBL" id="SNS35056.1"/>
    </source>
</evidence>
<dbReference type="PROSITE" id="PS50109">
    <property type="entry name" value="HIS_KIN"/>
    <property type="match status" value="1"/>
</dbReference>
<evidence type="ECO:0000256" key="5">
    <source>
        <dbReference type="ARBA" id="ARBA00022679"/>
    </source>
</evidence>
<dbReference type="GO" id="GO:0000155">
    <property type="term" value="F:phosphorelay sensor kinase activity"/>
    <property type="evidence" value="ECO:0007669"/>
    <property type="project" value="InterPro"/>
</dbReference>
<dbReference type="Pfam" id="PF02518">
    <property type="entry name" value="HATPase_c"/>
    <property type="match status" value="1"/>
</dbReference>
<keyword evidence="10" id="KW-1133">Transmembrane helix</keyword>
<evidence type="ECO:0000313" key="14">
    <source>
        <dbReference type="Proteomes" id="UP000198284"/>
    </source>
</evidence>